<proteinExistence type="predicted"/>
<evidence type="ECO:0000313" key="2">
    <source>
        <dbReference type="Proteomes" id="UP000248806"/>
    </source>
</evidence>
<dbReference type="SUPFAM" id="SSF160104">
    <property type="entry name" value="Acetoacetate decarboxylase-like"/>
    <property type="match status" value="1"/>
</dbReference>
<evidence type="ECO:0008006" key="3">
    <source>
        <dbReference type="Google" id="ProtNLM"/>
    </source>
</evidence>
<reference evidence="1 2" key="1">
    <citation type="submission" date="2018-06" db="EMBL/GenBank/DDBJ databases">
        <title>Genomic Encyclopedia of Archaeal and Bacterial Type Strains, Phase II (KMG-II): from individual species to whole genera.</title>
        <authorList>
            <person name="Goeker M."/>
        </authorList>
    </citation>
    <scope>NUCLEOTIDE SEQUENCE [LARGE SCALE GENOMIC DNA]</scope>
    <source>
        <strain evidence="1 2">ATCC BAA-1881</strain>
    </source>
</reference>
<dbReference type="Gene3D" id="2.40.400.10">
    <property type="entry name" value="Acetoacetate decarboxylase-like"/>
    <property type="match status" value="1"/>
</dbReference>
<keyword evidence="2" id="KW-1185">Reference proteome</keyword>
<comment type="caution">
    <text evidence="1">The sequence shown here is derived from an EMBL/GenBank/DDBJ whole genome shotgun (WGS) entry which is preliminary data.</text>
</comment>
<gene>
    <name evidence="1" type="ORF">EI42_01322</name>
</gene>
<dbReference type="Proteomes" id="UP000248806">
    <property type="component" value="Unassembled WGS sequence"/>
</dbReference>
<dbReference type="OrthoDB" id="150993at2"/>
<dbReference type="Pfam" id="PF09844">
    <property type="entry name" value="DUF2071"/>
    <property type="match status" value="1"/>
</dbReference>
<accession>A0A326UDA0</accession>
<evidence type="ECO:0000313" key="1">
    <source>
        <dbReference type="EMBL" id="PZW34485.1"/>
    </source>
</evidence>
<name>A0A326UDA0_THEHA</name>
<dbReference type="EMBL" id="QKUF01000002">
    <property type="protein sequence ID" value="PZW34485.1"/>
    <property type="molecule type" value="Genomic_DNA"/>
</dbReference>
<dbReference type="InterPro" id="IPR023375">
    <property type="entry name" value="ADC_dom_sf"/>
</dbReference>
<dbReference type="PANTHER" id="PTHR39186:SF1">
    <property type="entry name" value="DUF2071 DOMAIN-CONTAINING PROTEIN"/>
    <property type="match status" value="1"/>
</dbReference>
<protein>
    <recommendedName>
        <fullName evidence="3">DUF2071 domain-containing protein</fullName>
    </recommendedName>
</protein>
<dbReference type="InterPro" id="IPR018644">
    <property type="entry name" value="DUF2071"/>
</dbReference>
<dbReference type="PANTHER" id="PTHR39186">
    <property type="entry name" value="DUF2071 FAMILY PROTEIN"/>
    <property type="match status" value="1"/>
</dbReference>
<organism evidence="1 2">
    <name type="scientific">Thermosporothrix hazakensis</name>
    <dbReference type="NCBI Taxonomy" id="644383"/>
    <lineage>
        <taxon>Bacteria</taxon>
        <taxon>Bacillati</taxon>
        <taxon>Chloroflexota</taxon>
        <taxon>Ktedonobacteria</taxon>
        <taxon>Ktedonobacterales</taxon>
        <taxon>Thermosporotrichaceae</taxon>
        <taxon>Thermosporothrix</taxon>
    </lineage>
</organism>
<sequence length="250" mass="29086">MQTAEILQSVEHRPFPLHSGAWIMTQRWKDVLFAHWSLTPEELRPFVPSALSLDTFEDQCWLTITPFSMSHVAPRGFPPIPALSDSYELNVRTYVIANGIPGIYFFSLDASNPLMVLLARHVYSLPYFKARMHSEQRGNLFFYSSVRTDPKGLPATFIARYQPHPAIFQAERGTLDYWLLERYCLYTVIGRQKILRAHIHHRPWELQKARMEILYNSMTLAARFPLPEQAPLLHYSQVQDVLVWPIFPTT</sequence>
<dbReference type="AlphaFoldDB" id="A0A326UDA0"/>
<dbReference type="RefSeq" id="WP_111320070.1">
    <property type="nucleotide sequence ID" value="NZ_BIFX01000001.1"/>
</dbReference>